<protein>
    <submittedName>
        <fullName evidence="1">Tyrosylprotein sulfotransferase-2</fullName>
    </submittedName>
</protein>
<proteinExistence type="predicted"/>
<evidence type="ECO:0000313" key="2">
    <source>
        <dbReference type="Proteomes" id="UP000217676"/>
    </source>
</evidence>
<dbReference type="AlphaFoldDB" id="A0A160NW17"/>
<sequence length="163" mass="17767">MNEQEWTDGRARAHVLADGLGPADVALVHREALRVLRPVIDTAFVDAYSDAPWPPEVLPSYATALRLAREEKANGTRPRRADPGMGIGIDVRDDDGFGVLADLSPYTICAEGWSGDRLVFSADDSGASLWLWLTPRQEADLLARLAVRGIPRTALAEAPPVRR</sequence>
<reference evidence="1 2" key="1">
    <citation type="journal article" date="2016" name="Genome Announc.">
        <title>Complete Genome Sequence of Thiostrepton-Producing Streptomyces laurentii ATCC 31255.</title>
        <authorList>
            <person name="Doi K."/>
            <person name="Fujino Y."/>
            <person name="Nagayoshi Y."/>
            <person name="Ohshima T."/>
            <person name="Ogata S."/>
        </authorList>
    </citation>
    <scope>NUCLEOTIDE SEQUENCE [LARGE SCALE GENOMIC DNA]</scope>
    <source>
        <strain evidence="1 2">ATCC 31255</strain>
    </source>
</reference>
<gene>
    <name evidence="1" type="ORF">SLA_1941</name>
</gene>
<evidence type="ECO:0000313" key="1">
    <source>
        <dbReference type="EMBL" id="BAU82879.1"/>
    </source>
</evidence>
<keyword evidence="1" id="KW-0808">Transferase</keyword>
<dbReference type="Proteomes" id="UP000217676">
    <property type="component" value="Chromosome"/>
</dbReference>
<dbReference type="KEGG" id="slau:SLA_1941"/>
<keyword evidence="2" id="KW-1185">Reference proteome</keyword>
<organism evidence="1 2">
    <name type="scientific">Streptomyces laurentii</name>
    <dbReference type="NCBI Taxonomy" id="39478"/>
    <lineage>
        <taxon>Bacteria</taxon>
        <taxon>Bacillati</taxon>
        <taxon>Actinomycetota</taxon>
        <taxon>Actinomycetes</taxon>
        <taxon>Kitasatosporales</taxon>
        <taxon>Streptomycetaceae</taxon>
        <taxon>Streptomyces</taxon>
    </lineage>
</organism>
<accession>A0A160NW17</accession>
<dbReference type="EMBL" id="AP017424">
    <property type="protein sequence ID" value="BAU82879.1"/>
    <property type="molecule type" value="Genomic_DNA"/>
</dbReference>
<dbReference type="GO" id="GO:0016740">
    <property type="term" value="F:transferase activity"/>
    <property type="evidence" value="ECO:0007669"/>
    <property type="project" value="UniProtKB-KW"/>
</dbReference>
<name>A0A160NW17_STRLU</name>